<name>A0ABQ3SGH1_9ACTN</name>
<dbReference type="EMBL" id="BNEC01000003">
    <property type="protein sequence ID" value="GHI67174.1"/>
    <property type="molecule type" value="Genomic_DNA"/>
</dbReference>
<feature type="domain" description="HTH gntR-type" evidence="5">
    <location>
        <begin position="22"/>
        <end position="90"/>
    </location>
</feature>
<dbReference type="PANTHER" id="PTHR44846:SF17">
    <property type="entry name" value="GNTR-FAMILY TRANSCRIPTIONAL REGULATOR"/>
    <property type="match status" value="1"/>
</dbReference>
<feature type="region of interest" description="Disordered" evidence="4">
    <location>
        <begin position="97"/>
        <end position="117"/>
    </location>
</feature>
<evidence type="ECO:0000256" key="3">
    <source>
        <dbReference type="ARBA" id="ARBA00023163"/>
    </source>
</evidence>
<dbReference type="PROSITE" id="PS50949">
    <property type="entry name" value="HTH_GNTR"/>
    <property type="match status" value="2"/>
</dbReference>
<dbReference type="PRINTS" id="PR00035">
    <property type="entry name" value="HTHGNTR"/>
</dbReference>
<evidence type="ECO:0000256" key="1">
    <source>
        <dbReference type="ARBA" id="ARBA00023015"/>
    </source>
</evidence>
<keyword evidence="7" id="KW-1185">Reference proteome</keyword>
<evidence type="ECO:0000256" key="2">
    <source>
        <dbReference type="ARBA" id="ARBA00023125"/>
    </source>
</evidence>
<dbReference type="PANTHER" id="PTHR44846">
    <property type="entry name" value="MANNOSYL-D-GLYCERATE TRANSPORT/METABOLISM SYSTEM REPRESSOR MNGR-RELATED"/>
    <property type="match status" value="1"/>
</dbReference>
<gene>
    <name evidence="6" type="ORF">Snoj_10920</name>
</gene>
<feature type="region of interest" description="Disordered" evidence="4">
    <location>
        <begin position="278"/>
        <end position="309"/>
    </location>
</feature>
<dbReference type="InterPro" id="IPR036388">
    <property type="entry name" value="WH-like_DNA-bd_sf"/>
</dbReference>
<keyword evidence="1" id="KW-0805">Transcription regulation</keyword>
<dbReference type="SMART" id="SM00345">
    <property type="entry name" value="HTH_GNTR"/>
    <property type="match status" value="2"/>
</dbReference>
<evidence type="ECO:0000313" key="7">
    <source>
        <dbReference type="Proteomes" id="UP000613974"/>
    </source>
</evidence>
<organism evidence="6 7">
    <name type="scientific">Streptomyces nojiriensis</name>
    <dbReference type="NCBI Taxonomy" id="66374"/>
    <lineage>
        <taxon>Bacteria</taxon>
        <taxon>Bacillati</taxon>
        <taxon>Actinomycetota</taxon>
        <taxon>Actinomycetes</taxon>
        <taxon>Kitasatosporales</taxon>
        <taxon>Streptomycetaceae</taxon>
        <taxon>Streptomyces</taxon>
    </lineage>
</organism>
<dbReference type="Gene3D" id="1.10.10.10">
    <property type="entry name" value="Winged helix-like DNA-binding domain superfamily/Winged helix DNA-binding domain"/>
    <property type="match status" value="2"/>
</dbReference>
<feature type="compositionally biased region" description="Basic and acidic residues" evidence="4">
    <location>
        <begin position="297"/>
        <end position="309"/>
    </location>
</feature>
<keyword evidence="2" id="KW-0238">DNA-binding</keyword>
<dbReference type="SUPFAM" id="SSF46785">
    <property type="entry name" value="Winged helix' DNA-binding domain"/>
    <property type="match status" value="2"/>
</dbReference>
<evidence type="ECO:0000313" key="6">
    <source>
        <dbReference type="EMBL" id="GHI67174.1"/>
    </source>
</evidence>
<reference evidence="7" key="1">
    <citation type="submission" date="2023-07" db="EMBL/GenBank/DDBJ databases">
        <title>Whole genome shotgun sequence of Streptomyces nojiriensis NBRC 13794.</title>
        <authorList>
            <person name="Komaki H."/>
            <person name="Tamura T."/>
        </authorList>
    </citation>
    <scope>NUCLEOTIDE SEQUENCE [LARGE SCALE GENOMIC DNA]</scope>
    <source>
        <strain evidence="7">NBRC 13794</strain>
    </source>
</reference>
<feature type="compositionally biased region" description="Acidic residues" evidence="4">
    <location>
        <begin position="103"/>
        <end position="115"/>
    </location>
</feature>
<accession>A0ABQ3SGH1</accession>
<evidence type="ECO:0000256" key="4">
    <source>
        <dbReference type="SAM" id="MobiDB-lite"/>
    </source>
</evidence>
<comment type="caution">
    <text evidence="6">The sequence shown here is derived from an EMBL/GenBank/DDBJ whole genome shotgun (WGS) entry which is preliminary data.</text>
</comment>
<dbReference type="InterPro" id="IPR000524">
    <property type="entry name" value="Tscrpt_reg_HTH_GntR"/>
</dbReference>
<dbReference type="Pfam" id="PF00392">
    <property type="entry name" value="GntR"/>
    <property type="match status" value="2"/>
</dbReference>
<feature type="domain" description="HTH gntR-type" evidence="5">
    <location>
        <begin position="138"/>
        <end position="206"/>
    </location>
</feature>
<dbReference type="InterPro" id="IPR050679">
    <property type="entry name" value="Bact_HTH_transcr_reg"/>
</dbReference>
<protein>
    <recommendedName>
        <fullName evidence="5">HTH gntR-type domain-containing protein</fullName>
    </recommendedName>
</protein>
<dbReference type="InterPro" id="IPR036390">
    <property type="entry name" value="WH_DNA-bd_sf"/>
</dbReference>
<evidence type="ECO:0000259" key="5">
    <source>
        <dbReference type="PROSITE" id="PS50949"/>
    </source>
</evidence>
<keyword evidence="3" id="KW-0804">Transcription</keyword>
<proteinExistence type="predicted"/>
<sequence>MCRECWPRYPRAMKLPLGEDPRPPYVQAADVLRAAIHDGELRPGERLPAARELQKRFGIASSTVQNALRLLKEEGLIYSVLGRGSYVRAPKPMAPAEAKTDAVEENEVDSGESDPEYIGLGDLRRGWQTADSPADDPRPPYVRTADELRKQIQDGRLAPGAKLPSARDLQAQYGIANSTAQNALRVLKEEGLIYSVQGRGVFVRQLGPRDQFLKRYNEGLEEMAAQRRADEEAVRLSGKSDDEVAAELAAAEERFTKASTEFEAATAHRDAMRAVMEQRKRLSGNYTPEETAAKAQRLHDRLNEGRRRR</sequence>
<dbReference type="Proteomes" id="UP000613974">
    <property type="component" value="Unassembled WGS sequence"/>
</dbReference>
<dbReference type="CDD" id="cd07377">
    <property type="entry name" value="WHTH_GntR"/>
    <property type="match status" value="2"/>
</dbReference>